<evidence type="ECO:0000256" key="3">
    <source>
        <dbReference type="ARBA" id="ARBA00010541"/>
    </source>
</evidence>
<dbReference type="Pfam" id="PF13180">
    <property type="entry name" value="PDZ_2"/>
    <property type="match status" value="2"/>
</dbReference>
<accession>A0ABN1EFS2</accession>
<comment type="similarity">
    <text evidence="3">Belongs to the peptidase S1C family.</text>
</comment>
<comment type="subcellular location">
    <subcellularLocation>
        <location evidence="2">Periplasm</location>
    </subcellularLocation>
</comment>
<dbReference type="Proteomes" id="UP001499951">
    <property type="component" value="Unassembled WGS sequence"/>
</dbReference>
<dbReference type="PROSITE" id="PS50106">
    <property type="entry name" value="PDZ"/>
    <property type="match status" value="2"/>
</dbReference>
<proteinExistence type="inferred from homology"/>
<dbReference type="PRINTS" id="PR00834">
    <property type="entry name" value="PROTEASES2C"/>
</dbReference>
<dbReference type="InterPro" id="IPR001940">
    <property type="entry name" value="Peptidase_S1C"/>
</dbReference>
<keyword evidence="12" id="KW-0346">Stress response</keyword>
<dbReference type="PANTHER" id="PTHR22939:SF130">
    <property type="entry name" value="PERIPLASMIC SERINE ENDOPROTEASE DEGP-LIKE-RELATED"/>
    <property type="match status" value="1"/>
</dbReference>
<dbReference type="EMBL" id="BAAADD010000003">
    <property type="protein sequence ID" value="GAA0565808.1"/>
    <property type="molecule type" value="Genomic_DNA"/>
</dbReference>
<protein>
    <recommendedName>
        <fullName evidence="5">Probable periplasmic serine endoprotease DegP-like</fullName>
        <ecNumber evidence="4">3.4.21.107</ecNumber>
    </recommendedName>
    <alternativeName>
        <fullName evidence="13">Protease Do</fullName>
    </alternativeName>
</protein>
<keyword evidence="9" id="KW-0574">Periplasm</keyword>
<evidence type="ECO:0000256" key="4">
    <source>
        <dbReference type="ARBA" id="ARBA00013035"/>
    </source>
</evidence>
<dbReference type="SUPFAM" id="SSF50494">
    <property type="entry name" value="Trypsin-like serine proteases"/>
    <property type="match status" value="1"/>
</dbReference>
<evidence type="ECO:0000256" key="13">
    <source>
        <dbReference type="ARBA" id="ARBA00032850"/>
    </source>
</evidence>
<evidence type="ECO:0000313" key="15">
    <source>
        <dbReference type="EMBL" id="GAA0565808.1"/>
    </source>
</evidence>
<dbReference type="CDD" id="cd10839">
    <property type="entry name" value="cpPDZ1_DegP-like"/>
    <property type="match status" value="1"/>
</dbReference>
<evidence type="ECO:0000256" key="2">
    <source>
        <dbReference type="ARBA" id="ARBA00004418"/>
    </source>
</evidence>
<evidence type="ECO:0000256" key="6">
    <source>
        <dbReference type="ARBA" id="ARBA00022670"/>
    </source>
</evidence>
<keyword evidence="7" id="KW-0732">Signal</keyword>
<evidence type="ECO:0000259" key="14">
    <source>
        <dbReference type="PROSITE" id="PS50106"/>
    </source>
</evidence>
<keyword evidence="8" id="KW-0677">Repeat</keyword>
<dbReference type="Gene3D" id="2.30.42.10">
    <property type="match status" value="2"/>
</dbReference>
<evidence type="ECO:0000256" key="9">
    <source>
        <dbReference type="ARBA" id="ARBA00022764"/>
    </source>
</evidence>
<dbReference type="InterPro" id="IPR036034">
    <property type="entry name" value="PDZ_sf"/>
</dbReference>
<reference evidence="15 16" key="1">
    <citation type="journal article" date="2019" name="Int. J. Syst. Evol. Microbiol.">
        <title>The Global Catalogue of Microorganisms (GCM) 10K type strain sequencing project: providing services to taxonomists for standard genome sequencing and annotation.</title>
        <authorList>
            <consortium name="The Broad Institute Genomics Platform"/>
            <consortium name="The Broad Institute Genome Sequencing Center for Infectious Disease"/>
            <person name="Wu L."/>
            <person name="Ma J."/>
        </authorList>
    </citation>
    <scope>NUCLEOTIDE SEQUENCE [LARGE SCALE GENOMIC DNA]</scope>
    <source>
        <strain evidence="15 16">JCM 15089</strain>
    </source>
</reference>
<sequence>MIPALARPAPDSFADLSARLLPTVVNISTSQTLKPSQRNLIPDVPPGSPVEDLIKKWFGPRSSLPRHVSSLGSGFIIDPSGLVVTNNHVIDDADQITVTLNDGTSLPAKVIGRDDKTDLALLKINPRHPLPAAHLGDSDKARIGDWVIAIGNPFGLGSTVTAGIVSARNRNIDAGPYDEFLQTDAPINRGNSGGPLFDMNGTVVGINSAIYSPSGGSVGIGFAIPSNLARDILGQLRAFGQVRRGWVGVNIQPVTPDLAEGLGLPGPVGALVGNVTPNGPAAKAGIRTRDVIVGFDGRKIPDARELSRVAASTPIGKTVNVEVLRGRQHLNLRLTVQRLADPPKQQKSAPPKRKTSQLGLGLAPMNAAVRNQFQVPGGVSGVVVTDVDPDSAAYEKNMHAGDVIVAVQDQPVKTPSDVQQRIAADLKAGRHVEVLLVSRAGSLQYVALRF</sequence>
<evidence type="ECO:0000256" key="12">
    <source>
        <dbReference type="ARBA" id="ARBA00023016"/>
    </source>
</evidence>
<comment type="caution">
    <text evidence="15">The sequence shown here is derived from an EMBL/GenBank/DDBJ whole genome shotgun (WGS) entry which is preliminary data.</text>
</comment>
<dbReference type="InterPro" id="IPR001478">
    <property type="entry name" value="PDZ"/>
</dbReference>
<evidence type="ECO:0000256" key="8">
    <source>
        <dbReference type="ARBA" id="ARBA00022737"/>
    </source>
</evidence>
<dbReference type="RefSeq" id="WP_166933397.1">
    <property type="nucleotide sequence ID" value="NZ_BAAADD010000003.1"/>
</dbReference>
<evidence type="ECO:0000256" key="11">
    <source>
        <dbReference type="ARBA" id="ARBA00022825"/>
    </source>
</evidence>
<comment type="catalytic activity">
    <reaction evidence="1">
        <text>Acts on substrates that are at least partially unfolded. The cleavage site P1 residue is normally between a pair of hydrophobic residues, such as Val-|-Val.</text>
        <dbReference type="EC" id="3.4.21.107"/>
    </reaction>
</comment>
<dbReference type="SMART" id="SM00228">
    <property type="entry name" value="PDZ"/>
    <property type="match status" value="2"/>
</dbReference>
<keyword evidence="6" id="KW-0645">Protease</keyword>
<feature type="domain" description="PDZ" evidence="14">
    <location>
        <begin position="248"/>
        <end position="327"/>
    </location>
</feature>
<dbReference type="NCBIfam" id="TIGR02037">
    <property type="entry name" value="degP_htrA_DO"/>
    <property type="match status" value="1"/>
</dbReference>
<keyword evidence="16" id="KW-1185">Reference proteome</keyword>
<evidence type="ECO:0000256" key="1">
    <source>
        <dbReference type="ARBA" id="ARBA00001772"/>
    </source>
</evidence>
<evidence type="ECO:0000313" key="16">
    <source>
        <dbReference type="Proteomes" id="UP001499951"/>
    </source>
</evidence>
<dbReference type="InterPro" id="IPR011782">
    <property type="entry name" value="Pept_S1C_Do"/>
</dbReference>
<organism evidence="15 16">
    <name type="scientific">Rhizomicrobium electricum</name>
    <dbReference type="NCBI Taxonomy" id="480070"/>
    <lineage>
        <taxon>Bacteria</taxon>
        <taxon>Pseudomonadati</taxon>
        <taxon>Pseudomonadota</taxon>
        <taxon>Alphaproteobacteria</taxon>
        <taxon>Micropepsales</taxon>
        <taxon>Micropepsaceae</taxon>
        <taxon>Rhizomicrobium</taxon>
    </lineage>
</organism>
<evidence type="ECO:0000256" key="10">
    <source>
        <dbReference type="ARBA" id="ARBA00022801"/>
    </source>
</evidence>
<evidence type="ECO:0000256" key="5">
    <source>
        <dbReference type="ARBA" id="ARBA00013958"/>
    </source>
</evidence>
<keyword evidence="10" id="KW-0378">Hydrolase</keyword>
<dbReference type="Pfam" id="PF13365">
    <property type="entry name" value="Trypsin_2"/>
    <property type="match status" value="1"/>
</dbReference>
<name>A0ABN1EFS2_9PROT</name>
<dbReference type="SUPFAM" id="SSF50156">
    <property type="entry name" value="PDZ domain-like"/>
    <property type="match status" value="2"/>
</dbReference>
<feature type="domain" description="PDZ" evidence="14">
    <location>
        <begin position="352"/>
        <end position="441"/>
    </location>
</feature>
<dbReference type="InterPro" id="IPR009003">
    <property type="entry name" value="Peptidase_S1_PA"/>
</dbReference>
<dbReference type="PANTHER" id="PTHR22939">
    <property type="entry name" value="SERINE PROTEASE FAMILY S1C HTRA-RELATED"/>
    <property type="match status" value="1"/>
</dbReference>
<keyword evidence="11" id="KW-0720">Serine protease</keyword>
<evidence type="ECO:0000256" key="7">
    <source>
        <dbReference type="ARBA" id="ARBA00022729"/>
    </source>
</evidence>
<gene>
    <name evidence="15" type="ORF">GCM10008942_12720</name>
</gene>
<dbReference type="EC" id="3.4.21.107" evidence="4"/>
<dbReference type="Gene3D" id="2.40.10.120">
    <property type="match status" value="1"/>
</dbReference>